<organism evidence="2 3">
    <name type="scientific">Exophiala viscosa</name>
    <dbReference type="NCBI Taxonomy" id="2486360"/>
    <lineage>
        <taxon>Eukaryota</taxon>
        <taxon>Fungi</taxon>
        <taxon>Dikarya</taxon>
        <taxon>Ascomycota</taxon>
        <taxon>Pezizomycotina</taxon>
        <taxon>Eurotiomycetes</taxon>
        <taxon>Chaetothyriomycetidae</taxon>
        <taxon>Chaetothyriales</taxon>
        <taxon>Herpotrichiellaceae</taxon>
        <taxon>Exophiala</taxon>
    </lineage>
</organism>
<evidence type="ECO:0000256" key="1">
    <source>
        <dbReference type="ARBA" id="ARBA00023604"/>
    </source>
</evidence>
<comment type="caution">
    <text evidence="2">The sequence shown here is derived from an EMBL/GenBank/DDBJ whole genome shotgun (WGS) entry which is preliminary data.</text>
</comment>
<name>A0AAN6DPV5_9EURO</name>
<dbReference type="Proteomes" id="UP001203852">
    <property type="component" value="Unassembled WGS sequence"/>
</dbReference>
<reference evidence="2" key="1">
    <citation type="journal article" date="2022" name="bioRxiv">
        <title>Deciphering the potential niche of two novel black yeast fungi from a biological soil crust based on their genomes, phenotypes, and melanin regulation.</title>
        <authorList>
            <consortium name="DOE Joint Genome Institute"/>
            <person name="Carr E.C."/>
            <person name="Barton Q."/>
            <person name="Grambo S."/>
            <person name="Sullivan M."/>
            <person name="Renfro C.M."/>
            <person name="Kuo A."/>
            <person name="Pangilinan J."/>
            <person name="Lipzen A."/>
            <person name="Keymanesh K."/>
            <person name="Savage E."/>
            <person name="Barry K."/>
            <person name="Grigoriev I.V."/>
            <person name="Riekhof W.R."/>
            <person name="Harris S.S."/>
        </authorList>
    </citation>
    <scope>NUCLEOTIDE SEQUENCE</scope>
    <source>
        <strain evidence="2">JF 03-4F</strain>
    </source>
</reference>
<gene>
    <name evidence="2" type="ORF">EDD36DRAFT_62018</name>
</gene>
<evidence type="ECO:0000313" key="2">
    <source>
        <dbReference type="EMBL" id="KAI1610006.1"/>
    </source>
</evidence>
<protein>
    <recommendedName>
        <fullName evidence="4">Methyltransferase</fullName>
    </recommendedName>
</protein>
<proteinExistence type="inferred from homology"/>
<dbReference type="NCBIfam" id="NF041278">
    <property type="entry name" value="CmcJ_NvfI_EfuI"/>
    <property type="match status" value="1"/>
</dbReference>
<dbReference type="InterPro" id="IPR044053">
    <property type="entry name" value="AsaB-like"/>
</dbReference>
<accession>A0AAN6DPV5</accession>
<dbReference type="AlphaFoldDB" id="A0AAN6DPV5"/>
<sequence>MSTILVPTMTTIDSTSGGHDTKTKMQYLDPESTLMRRYLTPGSAFNTAKFVWTDVNVRDARPMRKDFSLERKGFTLVDHASKVSDWDDTEQQSGIYSREIEQLITSMTGADKVYVFEPTLRRAITNSQYQPFGSEVHVDYTRQTAENLISSFLAKDNKQMTDYSRYQCINVWRVLSESPQDYPLGMCDATSVLSGDFREMKRIRVDTLPTGLDDLPPQEPPPDTPAADMFEHRTQHSWWFFSDMGVDEALVFKLYDSDQSAKAPRCPHTAFQDRVREGTKPRASIEIRTIACFK</sequence>
<dbReference type="EMBL" id="MU404359">
    <property type="protein sequence ID" value="KAI1610006.1"/>
    <property type="molecule type" value="Genomic_DNA"/>
</dbReference>
<dbReference type="GO" id="GO:0016491">
    <property type="term" value="F:oxidoreductase activity"/>
    <property type="evidence" value="ECO:0007669"/>
    <property type="project" value="InterPro"/>
</dbReference>
<dbReference type="PANTHER" id="PTHR34598:SF3">
    <property type="entry name" value="OXIDOREDUCTASE AN1597"/>
    <property type="match status" value="1"/>
</dbReference>
<dbReference type="PANTHER" id="PTHR34598">
    <property type="entry name" value="BLL6449 PROTEIN"/>
    <property type="match status" value="1"/>
</dbReference>
<evidence type="ECO:0000313" key="3">
    <source>
        <dbReference type="Proteomes" id="UP001203852"/>
    </source>
</evidence>
<comment type="similarity">
    <text evidence="1">Belongs to the asaB hydroxylase/desaturase family.</text>
</comment>
<keyword evidence="3" id="KW-1185">Reference proteome</keyword>
<evidence type="ECO:0008006" key="4">
    <source>
        <dbReference type="Google" id="ProtNLM"/>
    </source>
</evidence>